<dbReference type="RefSeq" id="WP_008503920.1">
    <property type="nucleotide sequence ID" value="NZ_CM001403.1"/>
</dbReference>
<dbReference type="AlphaFoldDB" id="H1YEV5"/>
<dbReference type="OrthoDB" id="1098499at2"/>
<dbReference type="STRING" id="714943.Mucpa_0172"/>
<reference evidence="1" key="1">
    <citation type="submission" date="2011-09" db="EMBL/GenBank/DDBJ databases">
        <title>The permanent draft genome of Mucilaginibacter paludis DSM 18603.</title>
        <authorList>
            <consortium name="US DOE Joint Genome Institute (JGI-PGF)"/>
            <person name="Lucas S."/>
            <person name="Han J."/>
            <person name="Lapidus A."/>
            <person name="Bruce D."/>
            <person name="Goodwin L."/>
            <person name="Pitluck S."/>
            <person name="Peters L."/>
            <person name="Kyrpides N."/>
            <person name="Mavromatis K."/>
            <person name="Ivanova N."/>
            <person name="Mikhailova N."/>
            <person name="Held B."/>
            <person name="Detter J.C."/>
            <person name="Tapia R."/>
            <person name="Han C."/>
            <person name="Land M."/>
            <person name="Hauser L."/>
            <person name="Markowitz V."/>
            <person name="Cheng J.-F."/>
            <person name="Hugenholtz P."/>
            <person name="Woyke T."/>
            <person name="Wu D."/>
            <person name="Tindall B."/>
            <person name="Brambilla E."/>
            <person name="Klenk H.-P."/>
            <person name="Eisen J.A."/>
        </authorList>
    </citation>
    <scope>NUCLEOTIDE SEQUENCE [LARGE SCALE GENOMIC DNA]</scope>
    <source>
        <strain evidence="1">DSM 18603</strain>
    </source>
</reference>
<gene>
    <name evidence="1" type="ORF">Mucpa_0172</name>
</gene>
<sequence>MKNKKTISLLFCLSLLVAGCKREVIAPQTKAALLSVSSGSRSLAITPATFNWETVDWMPTPPGQSQIPPPWIGQGSLSSLYGADVINDHKAADGWVLLYNTFDANATGNLVNPYFILYNRYRGIMRIYLYTTTSFVYPSTYIVDGLKVISNQSSSMLNFMGSDIIDANSSKNQTSFSQIEPAPSDGSAPLASNKWYMLQYEIAYDPQIANFSYQDIQLSWFVNFNSVSTISLGGTETGTIKTAAGSPSDPLNAALQNGGTVAGKAAVSFIGSNVLSNLSQTGAVNNKIGMKNEVFSKIKDGVSSALSGAIGNIPGAIVGIFSAIIGGNSDSTPTMNLNLNSTINLNGTQTTKGSFPSSPTSVYVPGSIITSSAQNFIPLYNKPLGVFNLKSRPHVLARLNHTPDADGYYITEYFLNSQMDQLIVTNPDLINTSTTGAYIAQMNEAIVLIDPNTTFYSVKNGINVESIGGHTAFTQSITDGELDQMSTGYYAPYYVPTVAVRISFQLVPNNGAPASTFVKTFLADLDTIGGY</sequence>
<dbReference type="HOGENOM" id="CLU_477074_0_0_10"/>
<dbReference type="eggNOG" id="ENOG5032SD8">
    <property type="taxonomic scope" value="Bacteria"/>
</dbReference>
<evidence type="ECO:0000313" key="2">
    <source>
        <dbReference type="Proteomes" id="UP000002774"/>
    </source>
</evidence>
<dbReference type="EMBL" id="CM001403">
    <property type="protein sequence ID" value="EHQ24372.1"/>
    <property type="molecule type" value="Genomic_DNA"/>
</dbReference>
<dbReference type="PROSITE" id="PS51257">
    <property type="entry name" value="PROKAR_LIPOPROTEIN"/>
    <property type="match status" value="1"/>
</dbReference>
<accession>H1YEV5</accession>
<protein>
    <submittedName>
        <fullName evidence="1">Uncharacterized protein</fullName>
    </submittedName>
</protein>
<evidence type="ECO:0000313" key="1">
    <source>
        <dbReference type="EMBL" id="EHQ24372.1"/>
    </source>
</evidence>
<proteinExistence type="predicted"/>
<organism evidence="1 2">
    <name type="scientific">Mucilaginibacter paludis DSM 18603</name>
    <dbReference type="NCBI Taxonomy" id="714943"/>
    <lineage>
        <taxon>Bacteria</taxon>
        <taxon>Pseudomonadati</taxon>
        <taxon>Bacteroidota</taxon>
        <taxon>Sphingobacteriia</taxon>
        <taxon>Sphingobacteriales</taxon>
        <taxon>Sphingobacteriaceae</taxon>
        <taxon>Mucilaginibacter</taxon>
    </lineage>
</organism>
<keyword evidence="2" id="KW-1185">Reference proteome</keyword>
<dbReference type="Proteomes" id="UP000002774">
    <property type="component" value="Chromosome"/>
</dbReference>
<name>H1YEV5_9SPHI</name>